<accession>A0ABN8P730</accession>
<organism evidence="2 3">
    <name type="scientific">Porites lobata</name>
    <dbReference type="NCBI Taxonomy" id="104759"/>
    <lineage>
        <taxon>Eukaryota</taxon>
        <taxon>Metazoa</taxon>
        <taxon>Cnidaria</taxon>
        <taxon>Anthozoa</taxon>
        <taxon>Hexacorallia</taxon>
        <taxon>Scleractinia</taxon>
        <taxon>Fungiina</taxon>
        <taxon>Poritidae</taxon>
        <taxon>Porites</taxon>
    </lineage>
</organism>
<dbReference type="Proteomes" id="UP001159405">
    <property type="component" value="Unassembled WGS sequence"/>
</dbReference>
<feature type="chain" id="PRO_5045790102" evidence="1">
    <location>
        <begin position="25"/>
        <end position="261"/>
    </location>
</feature>
<feature type="signal peptide" evidence="1">
    <location>
        <begin position="1"/>
        <end position="24"/>
    </location>
</feature>
<evidence type="ECO:0000313" key="2">
    <source>
        <dbReference type="EMBL" id="CAH3136212.1"/>
    </source>
</evidence>
<keyword evidence="3" id="KW-1185">Reference proteome</keyword>
<comment type="caution">
    <text evidence="2">The sequence shown here is derived from an EMBL/GenBank/DDBJ whole genome shotgun (WGS) entry which is preliminary data.</text>
</comment>
<dbReference type="EMBL" id="CALNXK010000057">
    <property type="protein sequence ID" value="CAH3136212.1"/>
    <property type="molecule type" value="Genomic_DNA"/>
</dbReference>
<reference evidence="2 3" key="1">
    <citation type="submission" date="2022-05" db="EMBL/GenBank/DDBJ databases">
        <authorList>
            <consortium name="Genoscope - CEA"/>
            <person name="William W."/>
        </authorList>
    </citation>
    <scope>NUCLEOTIDE SEQUENCE [LARGE SCALE GENOMIC DNA]</scope>
</reference>
<sequence>MFMRKETVVLTALFVASLLSSSEAICKHPKETKTWKRKSLIERAVASDIVIYGEVISSPCWKPGYVKPTPLPTTALVLSSGGNSSNATGNATVSAPQVVNVTILPTTPPYNCSSEFYSAIIKVICVLKGGSVPLFVQLEGFGHGQGICLDESSHDYHAFNMLKYLIFIGRSKNESSSRPFFINSVNNQPAATEMSDESMLEPIFETTGKNAHMPTGVSNTTAHGVCKPYVKSSAHVWSARESVYLLLAMAASSILTYGNFH</sequence>
<keyword evidence="1" id="KW-0732">Signal</keyword>
<evidence type="ECO:0000313" key="3">
    <source>
        <dbReference type="Proteomes" id="UP001159405"/>
    </source>
</evidence>
<protein>
    <submittedName>
        <fullName evidence="2">Uncharacterized protein</fullName>
    </submittedName>
</protein>
<gene>
    <name evidence="2" type="ORF">PLOB_00038335</name>
</gene>
<evidence type="ECO:0000256" key="1">
    <source>
        <dbReference type="SAM" id="SignalP"/>
    </source>
</evidence>
<name>A0ABN8P730_9CNID</name>
<proteinExistence type="predicted"/>